<name>A0A2A2KHB3_9BILA</name>
<accession>A0A2A2KHB3</accession>
<comment type="caution">
    <text evidence="2">The sequence shown here is derived from an EMBL/GenBank/DDBJ whole genome shotgun (WGS) entry which is preliminary data.</text>
</comment>
<protein>
    <submittedName>
        <fullName evidence="2">Uncharacterized protein</fullName>
    </submittedName>
</protein>
<feature type="region of interest" description="Disordered" evidence="1">
    <location>
        <begin position="1"/>
        <end position="37"/>
    </location>
</feature>
<evidence type="ECO:0000313" key="2">
    <source>
        <dbReference type="EMBL" id="PAV73260.1"/>
    </source>
</evidence>
<dbReference type="EMBL" id="LIAE01008638">
    <property type="protein sequence ID" value="PAV73260.1"/>
    <property type="molecule type" value="Genomic_DNA"/>
</dbReference>
<sequence length="122" mass="13308">MSRTAARHRTAHRLAEDTVSILGETTPSERSQENRDKVGWHEAWRAEGVAAAAAVLSISDTVAAGQKNHRPRNSRLKLQKRSATAPRRDTSEVPISSRRILSDSDFKGLPACLPVCVKLGAL</sequence>
<feature type="region of interest" description="Disordered" evidence="1">
    <location>
        <begin position="62"/>
        <end position="96"/>
    </location>
</feature>
<keyword evidence="3" id="KW-1185">Reference proteome</keyword>
<dbReference type="AlphaFoldDB" id="A0A2A2KHB3"/>
<feature type="compositionally biased region" description="Basic residues" evidence="1">
    <location>
        <begin position="1"/>
        <end position="12"/>
    </location>
</feature>
<evidence type="ECO:0000256" key="1">
    <source>
        <dbReference type="SAM" id="MobiDB-lite"/>
    </source>
</evidence>
<evidence type="ECO:0000313" key="3">
    <source>
        <dbReference type="Proteomes" id="UP000218231"/>
    </source>
</evidence>
<reference evidence="2 3" key="1">
    <citation type="journal article" date="2017" name="Curr. Biol.">
        <title>Genome architecture and evolution of a unichromosomal asexual nematode.</title>
        <authorList>
            <person name="Fradin H."/>
            <person name="Zegar C."/>
            <person name="Gutwein M."/>
            <person name="Lucas J."/>
            <person name="Kovtun M."/>
            <person name="Corcoran D."/>
            <person name="Baugh L.R."/>
            <person name="Kiontke K."/>
            <person name="Gunsalus K."/>
            <person name="Fitch D.H."/>
            <person name="Piano F."/>
        </authorList>
    </citation>
    <scope>NUCLEOTIDE SEQUENCE [LARGE SCALE GENOMIC DNA]</scope>
    <source>
        <strain evidence="2">PF1309</strain>
    </source>
</reference>
<gene>
    <name evidence="2" type="ORF">WR25_14335</name>
</gene>
<feature type="compositionally biased region" description="Basic residues" evidence="1">
    <location>
        <begin position="67"/>
        <end position="80"/>
    </location>
</feature>
<organism evidence="2 3">
    <name type="scientific">Diploscapter pachys</name>
    <dbReference type="NCBI Taxonomy" id="2018661"/>
    <lineage>
        <taxon>Eukaryota</taxon>
        <taxon>Metazoa</taxon>
        <taxon>Ecdysozoa</taxon>
        <taxon>Nematoda</taxon>
        <taxon>Chromadorea</taxon>
        <taxon>Rhabditida</taxon>
        <taxon>Rhabditina</taxon>
        <taxon>Rhabditomorpha</taxon>
        <taxon>Rhabditoidea</taxon>
        <taxon>Rhabditidae</taxon>
        <taxon>Diploscapter</taxon>
    </lineage>
</organism>
<dbReference type="Proteomes" id="UP000218231">
    <property type="component" value="Unassembled WGS sequence"/>
</dbReference>
<proteinExistence type="predicted"/>